<feature type="compositionally biased region" description="Low complexity" evidence="1">
    <location>
        <begin position="67"/>
        <end position="85"/>
    </location>
</feature>
<evidence type="ECO:0000313" key="2">
    <source>
        <dbReference type="EMBL" id="ORX45521.1"/>
    </source>
</evidence>
<accession>A0A1X2G5F9</accession>
<comment type="caution">
    <text evidence="2">The sequence shown here is derived from an EMBL/GenBank/DDBJ whole genome shotgun (WGS) entry which is preliminary data.</text>
</comment>
<sequence>MFQRVISDHLQSCEDADLVSALILANGELINTFKAYDDMLEHGAIDAATNNSRSVNARGTGDEKTLISQDSHGQSSSSHIQQDQQTYPDLPNVLGDPFDPFADANAGNSTATAEGDLPPPLKPQRLHE</sequence>
<reference evidence="2 3" key="1">
    <citation type="submission" date="2016-07" db="EMBL/GenBank/DDBJ databases">
        <title>Pervasive Adenine N6-methylation of Active Genes in Fungi.</title>
        <authorList>
            <consortium name="DOE Joint Genome Institute"/>
            <person name="Mondo S.J."/>
            <person name="Dannebaum R.O."/>
            <person name="Kuo R.C."/>
            <person name="Labutti K."/>
            <person name="Haridas S."/>
            <person name="Kuo A."/>
            <person name="Salamov A."/>
            <person name="Ahrendt S.R."/>
            <person name="Lipzen A."/>
            <person name="Sullivan W."/>
            <person name="Andreopoulos W.B."/>
            <person name="Clum A."/>
            <person name="Lindquist E."/>
            <person name="Daum C."/>
            <person name="Ramamoorthy G.K."/>
            <person name="Gryganskyi A."/>
            <person name="Culley D."/>
            <person name="Magnuson J.K."/>
            <person name="James T.Y."/>
            <person name="O'Malley M.A."/>
            <person name="Stajich J.E."/>
            <person name="Spatafora J.W."/>
            <person name="Visel A."/>
            <person name="Grigoriev I.V."/>
        </authorList>
    </citation>
    <scope>NUCLEOTIDE SEQUENCE [LARGE SCALE GENOMIC DNA]</scope>
    <source>
        <strain evidence="2 3">NRRL 3301</strain>
    </source>
</reference>
<name>A0A1X2G5F9_9FUNG</name>
<organism evidence="2 3">
    <name type="scientific">Hesseltinella vesiculosa</name>
    <dbReference type="NCBI Taxonomy" id="101127"/>
    <lineage>
        <taxon>Eukaryota</taxon>
        <taxon>Fungi</taxon>
        <taxon>Fungi incertae sedis</taxon>
        <taxon>Mucoromycota</taxon>
        <taxon>Mucoromycotina</taxon>
        <taxon>Mucoromycetes</taxon>
        <taxon>Mucorales</taxon>
        <taxon>Cunninghamellaceae</taxon>
        <taxon>Hesseltinella</taxon>
    </lineage>
</organism>
<gene>
    <name evidence="2" type="ORF">DM01DRAFT_1172353</name>
</gene>
<dbReference type="Proteomes" id="UP000242146">
    <property type="component" value="Unassembled WGS sequence"/>
</dbReference>
<evidence type="ECO:0008006" key="4">
    <source>
        <dbReference type="Google" id="ProtNLM"/>
    </source>
</evidence>
<proteinExistence type="predicted"/>
<dbReference type="STRING" id="101127.A0A1X2G5F9"/>
<evidence type="ECO:0000313" key="3">
    <source>
        <dbReference type="Proteomes" id="UP000242146"/>
    </source>
</evidence>
<keyword evidence="3" id="KW-1185">Reference proteome</keyword>
<evidence type="ECO:0000256" key="1">
    <source>
        <dbReference type="SAM" id="MobiDB-lite"/>
    </source>
</evidence>
<dbReference type="AlphaFoldDB" id="A0A1X2G5F9"/>
<protein>
    <recommendedName>
        <fullName evidence="4">GAT domain-containing protein</fullName>
    </recommendedName>
</protein>
<feature type="region of interest" description="Disordered" evidence="1">
    <location>
        <begin position="51"/>
        <end position="128"/>
    </location>
</feature>
<dbReference type="EMBL" id="MCGT01000042">
    <property type="protein sequence ID" value="ORX45521.1"/>
    <property type="molecule type" value="Genomic_DNA"/>
</dbReference>